<dbReference type="InterPro" id="IPR016039">
    <property type="entry name" value="Thiolase-like"/>
</dbReference>
<dbReference type="Proteomes" id="UP000285648">
    <property type="component" value="Unassembled WGS sequence"/>
</dbReference>
<name>A0A421DLA5_9GAMM</name>
<protein>
    <recommendedName>
        <fullName evidence="3">Beta-ketoacyl synthase N-terminal domain-containing protein</fullName>
    </recommendedName>
</protein>
<evidence type="ECO:0000313" key="1">
    <source>
        <dbReference type="EMBL" id="RLM21101.1"/>
    </source>
</evidence>
<proteinExistence type="predicted"/>
<dbReference type="RefSeq" id="WP_121575817.1">
    <property type="nucleotide sequence ID" value="NZ_MJLZ01000035.1"/>
</dbReference>
<dbReference type="AlphaFoldDB" id="A0A421DLA5"/>
<dbReference type="OrthoDB" id="7061549at2"/>
<organism evidence="1 2">
    <name type="scientific">Brenneria alni</name>
    <dbReference type="NCBI Taxonomy" id="71656"/>
    <lineage>
        <taxon>Bacteria</taxon>
        <taxon>Pseudomonadati</taxon>
        <taxon>Pseudomonadota</taxon>
        <taxon>Gammaproteobacteria</taxon>
        <taxon>Enterobacterales</taxon>
        <taxon>Pectobacteriaceae</taxon>
        <taxon>Brenneria</taxon>
    </lineage>
</organism>
<keyword evidence="2" id="KW-1185">Reference proteome</keyword>
<reference evidence="1 2" key="1">
    <citation type="submission" date="2016-09" db="EMBL/GenBank/DDBJ databases">
        <authorList>
            <person name="Doonan J."/>
            <person name="Pachebat J.A."/>
            <person name="Golyshin P.N."/>
            <person name="Denman S."/>
            <person name="Mcdonald J.E."/>
        </authorList>
    </citation>
    <scope>NUCLEOTIDE SEQUENCE [LARGE SCALE GENOMIC DNA]</scope>
    <source>
        <strain evidence="1 2">NCPPB 3934</strain>
    </source>
</reference>
<accession>A0A421DLA5</accession>
<gene>
    <name evidence="1" type="ORF">BIY29_14125</name>
</gene>
<dbReference type="GO" id="GO:0016746">
    <property type="term" value="F:acyltransferase activity"/>
    <property type="evidence" value="ECO:0007669"/>
    <property type="project" value="InterPro"/>
</dbReference>
<evidence type="ECO:0000313" key="2">
    <source>
        <dbReference type="Proteomes" id="UP000285648"/>
    </source>
</evidence>
<dbReference type="EMBL" id="MJLZ01000035">
    <property type="protein sequence ID" value="RLM21101.1"/>
    <property type="molecule type" value="Genomic_DNA"/>
</dbReference>
<comment type="caution">
    <text evidence="1">The sequence shown here is derived from an EMBL/GenBank/DDBJ whole genome shotgun (WGS) entry which is preliminary data.</text>
</comment>
<dbReference type="Gene3D" id="3.40.47.10">
    <property type="match status" value="1"/>
</dbReference>
<evidence type="ECO:0008006" key="3">
    <source>
        <dbReference type="Google" id="ProtNLM"/>
    </source>
</evidence>
<dbReference type="SUPFAM" id="SSF53901">
    <property type="entry name" value="Thiolase-like"/>
    <property type="match status" value="1"/>
</dbReference>
<sequence length="316" mass="34567">MAKLSLSLSHWCSLQDGIQFGNCQPLASNERQQIDESSVLVGKKLRNIDPQTVSMLCCFAALSQTTRWEAHAAMVSATSMGAFDSVCKLLIESRQNALPHQISPGNIPNTVINSTAGMSAIHYGFDGPNISLCASELSFYEALTKAFALKQRGQAEDIFVSALESWQGLYGQALNHHRKNIQQERFPQQCYAALYLFSEQPQAAARILAVSTGRLSQRLLLADRLASFLFSQGMAEIDIGHINLWDAVGHSETLAQQFTKATLTILPAAARVLMAGLGAWQLEDILSRNDDKRFGVQLAIDADGFYGMALIEKASL</sequence>